<evidence type="ECO:0000313" key="2">
    <source>
        <dbReference type="EMBL" id="RUO34552.1"/>
    </source>
</evidence>
<feature type="transmembrane region" description="Helical" evidence="1">
    <location>
        <begin position="48"/>
        <end position="66"/>
    </location>
</feature>
<comment type="caution">
    <text evidence="2">The sequence shown here is derived from an EMBL/GenBank/DDBJ whole genome shotgun (WGS) entry which is preliminary data.</text>
</comment>
<dbReference type="Proteomes" id="UP000287823">
    <property type="component" value="Unassembled WGS sequence"/>
</dbReference>
<keyword evidence="3" id="KW-1185">Reference proteome</keyword>
<dbReference type="RefSeq" id="WP_126797619.1">
    <property type="nucleotide sequence ID" value="NZ_PIPO01000001.1"/>
</dbReference>
<gene>
    <name evidence="2" type="ORF">CWE14_00660</name>
</gene>
<feature type="transmembrane region" description="Helical" evidence="1">
    <location>
        <begin position="7"/>
        <end position="28"/>
    </location>
</feature>
<keyword evidence="1" id="KW-1133">Transmembrane helix</keyword>
<reference evidence="2 3" key="1">
    <citation type="journal article" date="2011" name="Front. Microbiol.">
        <title>Genomic signatures of strain selection and enhancement in Bacillus atrophaeus var. globigii, a historical biowarfare simulant.</title>
        <authorList>
            <person name="Gibbons H.S."/>
            <person name="Broomall S.M."/>
            <person name="McNew L.A."/>
            <person name="Daligault H."/>
            <person name="Chapman C."/>
            <person name="Bruce D."/>
            <person name="Karavis M."/>
            <person name="Krepps M."/>
            <person name="McGregor P.A."/>
            <person name="Hong C."/>
            <person name="Park K.H."/>
            <person name="Akmal A."/>
            <person name="Feldman A."/>
            <person name="Lin J.S."/>
            <person name="Chang W.E."/>
            <person name="Higgs B.W."/>
            <person name="Demirev P."/>
            <person name="Lindquist J."/>
            <person name="Liem A."/>
            <person name="Fochler E."/>
            <person name="Read T.D."/>
            <person name="Tapia R."/>
            <person name="Johnson S."/>
            <person name="Bishop-Lilly K.A."/>
            <person name="Detter C."/>
            <person name="Han C."/>
            <person name="Sozhamannan S."/>
            <person name="Rosenzweig C.N."/>
            <person name="Skowronski E.W."/>
        </authorList>
    </citation>
    <scope>NUCLEOTIDE SEQUENCE [LARGE SCALE GENOMIC DNA]</scope>
    <source>
        <strain evidence="2 3">Y4G10-17</strain>
    </source>
</reference>
<name>A0A432WL61_9GAMM</name>
<dbReference type="AlphaFoldDB" id="A0A432WL61"/>
<evidence type="ECO:0000313" key="3">
    <source>
        <dbReference type="Proteomes" id="UP000287823"/>
    </source>
</evidence>
<sequence>MANLIDAFFFTILVAGFGLGLAYLAMAFFPATVADTRGRRAEAVYENIFLGAAGIIIALLMWVALVF</sequence>
<proteinExistence type="predicted"/>
<evidence type="ECO:0008006" key="4">
    <source>
        <dbReference type="Google" id="ProtNLM"/>
    </source>
</evidence>
<dbReference type="EMBL" id="PIPO01000001">
    <property type="protein sequence ID" value="RUO34552.1"/>
    <property type="molecule type" value="Genomic_DNA"/>
</dbReference>
<keyword evidence="1" id="KW-0472">Membrane</keyword>
<evidence type="ECO:0000256" key="1">
    <source>
        <dbReference type="SAM" id="Phobius"/>
    </source>
</evidence>
<accession>A0A432WL61</accession>
<protein>
    <recommendedName>
        <fullName evidence="4">DUF350 domain-containing protein</fullName>
    </recommendedName>
</protein>
<keyword evidence="1" id="KW-0812">Transmembrane</keyword>
<organism evidence="2 3">
    <name type="scientific">Aliidiomarina soli</name>
    <dbReference type="NCBI Taxonomy" id="1928574"/>
    <lineage>
        <taxon>Bacteria</taxon>
        <taxon>Pseudomonadati</taxon>
        <taxon>Pseudomonadota</taxon>
        <taxon>Gammaproteobacteria</taxon>
        <taxon>Alteromonadales</taxon>
        <taxon>Idiomarinaceae</taxon>
        <taxon>Aliidiomarina</taxon>
    </lineage>
</organism>